<dbReference type="InterPro" id="IPR052433">
    <property type="entry name" value="X-Pro_dipept-like"/>
</dbReference>
<dbReference type="Gene3D" id="3.40.350.10">
    <property type="entry name" value="Creatinase/prolidase N-terminal domain"/>
    <property type="match status" value="1"/>
</dbReference>
<dbReference type="Proteomes" id="UP000002383">
    <property type="component" value="Chromosome"/>
</dbReference>
<dbReference type="AlphaFoldDB" id="B8GNE7"/>
<protein>
    <recommendedName>
        <fullName evidence="10">Xaa-Pro aminopeptidase</fullName>
        <ecNumber evidence="4">3.4.11.9</ecNumber>
    </recommendedName>
    <alternativeName>
        <fullName evidence="11">Aminopeptidase P II</fullName>
    </alternativeName>
    <alternativeName>
        <fullName evidence="12">X-Pro aminopeptidase</fullName>
    </alternativeName>
</protein>
<dbReference type="InterPro" id="IPR036005">
    <property type="entry name" value="Creatinase/aminopeptidase-like"/>
</dbReference>
<evidence type="ECO:0000256" key="5">
    <source>
        <dbReference type="ARBA" id="ARBA00022670"/>
    </source>
</evidence>
<dbReference type="PROSITE" id="PS00491">
    <property type="entry name" value="PROLINE_PEPTIDASE"/>
    <property type="match status" value="1"/>
</dbReference>
<evidence type="ECO:0000313" key="15">
    <source>
        <dbReference type="Proteomes" id="UP000002383"/>
    </source>
</evidence>
<dbReference type="Pfam" id="PF05195">
    <property type="entry name" value="AMP_N"/>
    <property type="match status" value="1"/>
</dbReference>
<evidence type="ECO:0000256" key="7">
    <source>
        <dbReference type="ARBA" id="ARBA00022801"/>
    </source>
</evidence>
<dbReference type="InterPro" id="IPR001131">
    <property type="entry name" value="Peptidase_M24B_aminopep-P_CS"/>
</dbReference>
<evidence type="ECO:0000256" key="11">
    <source>
        <dbReference type="ARBA" id="ARBA00075356"/>
    </source>
</evidence>
<keyword evidence="8" id="KW-0482">Metalloprotease</keyword>
<dbReference type="FunFam" id="3.90.230.10:FF:000002">
    <property type="entry name" value="Xaa-Pro aminopeptidase 3"/>
    <property type="match status" value="1"/>
</dbReference>
<dbReference type="InterPro" id="IPR029149">
    <property type="entry name" value="Creatin/AminoP/Spt16_N"/>
</dbReference>
<dbReference type="Pfam" id="PF00557">
    <property type="entry name" value="Peptidase_M24"/>
    <property type="match status" value="1"/>
</dbReference>
<dbReference type="EC" id="3.4.11.9" evidence="4"/>
<dbReference type="SMART" id="SM01011">
    <property type="entry name" value="AMP_N"/>
    <property type="match status" value="1"/>
</dbReference>
<dbReference type="SUPFAM" id="SSF55920">
    <property type="entry name" value="Creatinase/aminopeptidase"/>
    <property type="match status" value="1"/>
</dbReference>
<evidence type="ECO:0000256" key="12">
    <source>
        <dbReference type="ARBA" id="ARBA00081411"/>
    </source>
</evidence>
<dbReference type="eggNOG" id="COG0006">
    <property type="taxonomic scope" value="Bacteria"/>
</dbReference>
<dbReference type="HOGENOM" id="CLU_017266_1_0_6"/>
<keyword evidence="6" id="KW-0479">Metal-binding</keyword>
<dbReference type="GO" id="GO:0030145">
    <property type="term" value="F:manganese ion binding"/>
    <property type="evidence" value="ECO:0007669"/>
    <property type="project" value="InterPro"/>
</dbReference>
<evidence type="ECO:0000256" key="9">
    <source>
        <dbReference type="ARBA" id="ARBA00023211"/>
    </source>
</evidence>
<evidence type="ECO:0000313" key="14">
    <source>
        <dbReference type="EMBL" id="ACL73838.1"/>
    </source>
</evidence>
<proteinExistence type="inferred from homology"/>
<evidence type="ECO:0000256" key="4">
    <source>
        <dbReference type="ARBA" id="ARBA00012574"/>
    </source>
</evidence>
<name>B8GNE7_THISH</name>
<dbReference type="PRINTS" id="PR00599">
    <property type="entry name" value="MAPEPTIDASE"/>
</dbReference>
<dbReference type="MEROPS" id="M24.004"/>
<dbReference type="EMBL" id="CP001339">
    <property type="protein sequence ID" value="ACL73838.1"/>
    <property type="molecule type" value="Genomic_DNA"/>
</dbReference>
<dbReference type="STRING" id="396588.Tgr7_2764"/>
<dbReference type="GO" id="GO:0005829">
    <property type="term" value="C:cytosol"/>
    <property type="evidence" value="ECO:0007669"/>
    <property type="project" value="TreeGrafter"/>
</dbReference>
<dbReference type="KEGG" id="tgr:Tgr7_2764"/>
<dbReference type="NCBIfam" id="NF008131">
    <property type="entry name" value="PRK10879.1"/>
    <property type="match status" value="1"/>
</dbReference>
<evidence type="ECO:0000256" key="8">
    <source>
        <dbReference type="ARBA" id="ARBA00023049"/>
    </source>
</evidence>
<dbReference type="InterPro" id="IPR001714">
    <property type="entry name" value="Pept_M24_MAP"/>
</dbReference>
<accession>B8GNE7</accession>
<keyword evidence="9" id="KW-0464">Manganese</keyword>
<dbReference type="InterPro" id="IPR007865">
    <property type="entry name" value="Aminopep_P_N"/>
</dbReference>
<evidence type="ECO:0000256" key="2">
    <source>
        <dbReference type="ARBA" id="ARBA00001936"/>
    </source>
</evidence>
<evidence type="ECO:0000259" key="13">
    <source>
        <dbReference type="SMART" id="SM01011"/>
    </source>
</evidence>
<dbReference type="GO" id="GO:0006508">
    <property type="term" value="P:proteolysis"/>
    <property type="evidence" value="ECO:0007669"/>
    <property type="project" value="UniProtKB-KW"/>
</dbReference>
<evidence type="ECO:0000256" key="10">
    <source>
        <dbReference type="ARBA" id="ARBA00069363"/>
    </source>
</evidence>
<dbReference type="PANTHER" id="PTHR43226:SF4">
    <property type="entry name" value="XAA-PRO AMINOPEPTIDASE 3"/>
    <property type="match status" value="1"/>
</dbReference>
<evidence type="ECO:0000256" key="6">
    <source>
        <dbReference type="ARBA" id="ARBA00022723"/>
    </source>
</evidence>
<sequence>MNATTRNARRPSADAFTPAMAKELARRRRQLMRAMGQGSIAVIPSAPVRVRNHDVEYPYRQDSDFLYLTGFTEPGAVAVLVPGRPQGEYVLFCRERDPVMETWHGRRAGQEGAVERFGADDSFPISDVDDILPGLLEDRVRVYATLGRDQDFDQKLMGWVNRLKEQARSGVHPPHEFVSLEYLLHDMRLFKSRAEIRLMREAGAISTRAHVRAMKACRPGMMEYEIEAELLYEFRRAGTEPAYPSIVGGGANGCILHYTENNARLNDGDLLLIDAGCELQGYASDITRTFPVNGRFSPAQRELYEVVLEAQYAAIEQAVPGNHWNDPHMAAVKVLTRGLVSLGLLKGRPAQLIKDGAYRQFYMHRTGHWLGLDVHDVGDYKLDETWRLLEPGMVMTVEPGLYIPAGTKGVPKRFHDIGIRIEDDVLVTADGYDVLTRDCPKAPDEIEALVGSGE</sequence>
<evidence type="ECO:0000256" key="3">
    <source>
        <dbReference type="ARBA" id="ARBA00008766"/>
    </source>
</evidence>
<dbReference type="RefSeq" id="WP_012639313.1">
    <property type="nucleotide sequence ID" value="NC_011901.1"/>
</dbReference>
<dbReference type="CDD" id="cd01087">
    <property type="entry name" value="Prolidase"/>
    <property type="match status" value="1"/>
</dbReference>
<comment type="similarity">
    <text evidence="3">Belongs to the peptidase M24B family.</text>
</comment>
<dbReference type="SUPFAM" id="SSF53092">
    <property type="entry name" value="Creatinase/prolidase N-terminal domain"/>
    <property type="match status" value="1"/>
</dbReference>
<comment type="catalytic activity">
    <reaction evidence="1">
        <text>Release of any N-terminal amino acid, including proline, that is linked to proline, even from a dipeptide or tripeptide.</text>
        <dbReference type="EC" id="3.4.11.9"/>
    </reaction>
</comment>
<dbReference type="InterPro" id="IPR000994">
    <property type="entry name" value="Pept_M24"/>
</dbReference>
<dbReference type="GO" id="GO:0070006">
    <property type="term" value="F:metalloaminopeptidase activity"/>
    <property type="evidence" value="ECO:0007669"/>
    <property type="project" value="InterPro"/>
</dbReference>
<dbReference type="PANTHER" id="PTHR43226">
    <property type="entry name" value="XAA-PRO AMINOPEPTIDASE 3"/>
    <property type="match status" value="1"/>
</dbReference>
<gene>
    <name evidence="14" type="ordered locus">Tgr7_2764</name>
</gene>
<evidence type="ECO:0000256" key="1">
    <source>
        <dbReference type="ARBA" id="ARBA00001424"/>
    </source>
</evidence>
<comment type="cofactor">
    <cofactor evidence="2">
        <name>Mn(2+)</name>
        <dbReference type="ChEBI" id="CHEBI:29035"/>
    </cofactor>
</comment>
<keyword evidence="7" id="KW-0378">Hydrolase</keyword>
<organism evidence="14 15">
    <name type="scientific">Thioalkalivibrio sulfidiphilus (strain HL-EbGR7)</name>
    <dbReference type="NCBI Taxonomy" id="396588"/>
    <lineage>
        <taxon>Bacteria</taxon>
        <taxon>Pseudomonadati</taxon>
        <taxon>Pseudomonadota</taxon>
        <taxon>Gammaproteobacteria</taxon>
        <taxon>Chromatiales</taxon>
        <taxon>Ectothiorhodospiraceae</taxon>
        <taxon>Thioalkalivibrio</taxon>
    </lineage>
</organism>
<reference evidence="14 15" key="1">
    <citation type="journal article" date="2011" name="Stand. Genomic Sci.">
        <title>Complete genome sequence of 'Thioalkalivibrio sulfidophilus' HL-EbGr7.</title>
        <authorList>
            <person name="Muyzer G."/>
            <person name="Sorokin D.Y."/>
            <person name="Mavromatis K."/>
            <person name="Lapidus A."/>
            <person name="Clum A."/>
            <person name="Ivanova N."/>
            <person name="Pati A."/>
            <person name="d'Haeseleer P."/>
            <person name="Woyke T."/>
            <person name="Kyrpides N.C."/>
        </authorList>
    </citation>
    <scope>NUCLEOTIDE SEQUENCE [LARGE SCALE GENOMIC DNA]</scope>
    <source>
        <strain evidence="14 15">HL-EbGR7</strain>
    </source>
</reference>
<keyword evidence="15" id="KW-1185">Reference proteome</keyword>
<dbReference type="Gene3D" id="3.90.230.10">
    <property type="entry name" value="Creatinase/methionine aminopeptidase superfamily"/>
    <property type="match status" value="1"/>
</dbReference>
<feature type="domain" description="Aminopeptidase P N-terminal" evidence="13">
    <location>
        <begin position="19"/>
        <end position="153"/>
    </location>
</feature>
<keyword evidence="5" id="KW-0645">Protease</keyword>